<gene>
    <name evidence="3" type="ORF">S01H1_73002</name>
</gene>
<protein>
    <recommendedName>
        <fullName evidence="2">YNCE-like beta-propeller domain-containing protein</fullName>
    </recommendedName>
</protein>
<evidence type="ECO:0000256" key="1">
    <source>
        <dbReference type="ARBA" id="ARBA00022729"/>
    </source>
</evidence>
<dbReference type="PANTHER" id="PTHR47197:SF3">
    <property type="entry name" value="DIHYDRO-HEME D1 DEHYDROGENASE"/>
    <property type="match status" value="1"/>
</dbReference>
<dbReference type="InterPro" id="IPR011045">
    <property type="entry name" value="N2O_reductase_N"/>
</dbReference>
<reference evidence="3" key="1">
    <citation type="journal article" date="2014" name="Front. Microbiol.">
        <title>High frequency of phylogenetically diverse reductive dehalogenase-homologous genes in deep subseafloor sedimentary metagenomes.</title>
        <authorList>
            <person name="Kawai M."/>
            <person name="Futagami T."/>
            <person name="Toyoda A."/>
            <person name="Takaki Y."/>
            <person name="Nishi S."/>
            <person name="Hori S."/>
            <person name="Arai W."/>
            <person name="Tsubouchi T."/>
            <person name="Morono Y."/>
            <person name="Uchiyama I."/>
            <person name="Ito T."/>
            <person name="Fujiyama A."/>
            <person name="Inagaki F."/>
            <person name="Takami H."/>
        </authorList>
    </citation>
    <scope>NUCLEOTIDE SEQUENCE</scope>
    <source>
        <strain evidence="3">Expedition CK06-06</strain>
    </source>
</reference>
<dbReference type="InterPro" id="IPR011964">
    <property type="entry name" value="YVTN_b-propeller_repeat"/>
</dbReference>
<keyword evidence="1" id="KW-0732">Signal</keyword>
<dbReference type="AlphaFoldDB" id="X0YST7"/>
<evidence type="ECO:0000259" key="2">
    <source>
        <dbReference type="Pfam" id="PF21783"/>
    </source>
</evidence>
<dbReference type="Gene3D" id="2.130.10.10">
    <property type="entry name" value="YVTN repeat-like/Quinoprotein amine dehydrogenase"/>
    <property type="match status" value="1"/>
</dbReference>
<feature type="non-terminal residue" evidence="3">
    <location>
        <position position="135"/>
    </location>
</feature>
<evidence type="ECO:0000313" key="3">
    <source>
        <dbReference type="EMBL" id="GAG39741.1"/>
    </source>
</evidence>
<proteinExistence type="predicted"/>
<name>X0YST7_9ZZZZ</name>
<dbReference type="Pfam" id="PF21783">
    <property type="entry name" value="YNCE"/>
    <property type="match status" value="1"/>
</dbReference>
<dbReference type="InterPro" id="IPR015943">
    <property type="entry name" value="WD40/YVTN_repeat-like_dom_sf"/>
</dbReference>
<dbReference type="SUPFAM" id="SSF50974">
    <property type="entry name" value="Nitrous oxide reductase, N-terminal domain"/>
    <property type="match status" value="1"/>
</dbReference>
<dbReference type="NCBIfam" id="TIGR02276">
    <property type="entry name" value="beta_rpt_yvtn"/>
    <property type="match status" value="1"/>
</dbReference>
<dbReference type="PANTHER" id="PTHR47197">
    <property type="entry name" value="PROTEIN NIRF"/>
    <property type="match status" value="1"/>
</dbReference>
<comment type="caution">
    <text evidence="3">The sequence shown here is derived from an EMBL/GenBank/DDBJ whole genome shotgun (WGS) entry which is preliminary data.</text>
</comment>
<organism evidence="3">
    <name type="scientific">marine sediment metagenome</name>
    <dbReference type="NCBI Taxonomy" id="412755"/>
    <lineage>
        <taxon>unclassified sequences</taxon>
        <taxon>metagenomes</taxon>
        <taxon>ecological metagenomes</taxon>
    </lineage>
</organism>
<dbReference type="InterPro" id="IPR048433">
    <property type="entry name" value="YNCE-like_beta-prop"/>
</dbReference>
<accession>X0YST7</accession>
<dbReference type="InterPro" id="IPR051200">
    <property type="entry name" value="Host-pathogen_enzymatic-act"/>
</dbReference>
<dbReference type="EMBL" id="BARS01048750">
    <property type="protein sequence ID" value="GAG39741.1"/>
    <property type="molecule type" value="Genomic_DNA"/>
</dbReference>
<feature type="domain" description="YNCE-like beta-propeller" evidence="2">
    <location>
        <begin position="54"/>
        <end position="133"/>
    </location>
</feature>
<sequence length="135" mass="13628">MRPSMRGSVLTAWVAALTLVSLTLLATGAATRAEPAYPEEAAAVTTLTLEPDGSQPVALAVNSSTSRIYVVNAGSDNVSVVDGASSTVIATIPVGPAPRGVAIDASANRVYVANSGSNEVTVIDGESHEVVTTHP</sequence>